<evidence type="ECO:0000313" key="4">
    <source>
        <dbReference type="Proteomes" id="UP000036403"/>
    </source>
</evidence>
<dbReference type="Proteomes" id="UP000036403">
    <property type="component" value="Unassembled WGS sequence"/>
</dbReference>
<keyword evidence="2" id="KW-0812">Transmembrane</keyword>
<keyword evidence="2" id="KW-1133">Transmembrane helix</keyword>
<protein>
    <submittedName>
        <fullName evidence="3">Dorsal-ventral patterning protein sog-like protein</fullName>
    </submittedName>
</protein>
<gene>
    <name evidence="3" type="ORF">RF55_3926</name>
</gene>
<organism evidence="3 4">
    <name type="scientific">Lasius niger</name>
    <name type="common">Black garden ant</name>
    <dbReference type="NCBI Taxonomy" id="67767"/>
    <lineage>
        <taxon>Eukaryota</taxon>
        <taxon>Metazoa</taxon>
        <taxon>Ecdysozoa</taxon>
        <taxon>Arthropoda</taxon>
        <taxon>Hexapoda</taxon>
        <taxon>Insecta</taxon>
        <taxon>Pterygota</taxon>
        <taxon>Neoptera</taxon>
        <taxon>Endopterygota</taxon>
        <taxon>Hymenoptera</taxon>
        <taxon>Apocrita</taxon>
        <taxon>Aculeata</taxon>
        <taxon>Formicoidea</taxon>
        <taxon>Formicidae</taxon>
        <taxon>Formicinae</taxon>
        <taxon>Lasius</taxon>
        <taxon>Lasius</taxon>
    </lineage>
</organism>
<dbReference type="EMBL" id="LBMM01001732">
    <property type="protein sequence ID" value="KMQ95833.1"/>
    <property type="molecule type" value="Genomic_DNA"/>
</dbReference>
<sequence>MRLCVYQCRGFDVGEERERERRKRRYTSMRKTSRASARTEVKKKKKKKEEEEEEEERGKGRVALRRERPSVANMHFHSGLILPILFVIASCPLTLRARKVAPLIEDDWARRPHRAAGK</sequence>
<evidence type="ECO:0000256" key="2">
    <source>
        <dbReference type="SAM" id="Phobius"/>
    </source>
</evidence>
<dbReference type="AlphaFoldDB" id="A0A0J7KZT3"/>
<dbReference type="OrthoDB" id="9829321at2759"/>
<feature type="transmembrane region" description="Helical" evidence="2">
    <location>
        <begin position="74"/>
        <end position="95"/>
    </location>
</feature>
<feature type="region of interest" description="Disordered" evidence="1">
    <location>
        <begin position="19"/>
        <end position="61"/>
    </location>
</feature>
<comment type="caution">
    <text evidence="3">The sequence shown here is derived from an EMBL/GenBank/DDBJ whole genome shotgun (WGS) entry which is preliminary data.</text>
</comment>
<keyword evidence="2" id="KW-0472">Membrane</keyword>
<accession>A0A0J7KZT3</accession>
<evidence type="ECO:0000313" key="3">
    <source>
        <dbReference type="EMBL" id="KMQ95833.1"/>
    </source>
</evidence>
<reference evidence="3 4" key="1">
    <citation type="submission" date="2015-04" db="EMBL/GenBank/DDBJ databases">
        <title>Lasius niger genome sequencing.</title>
        <authorList>
            <person name="Konorov E.A."/>
            <person name="Nikitin M.A."/>
            <person name="Kirill M.V."/>
            <person name="Chang P."/>
        </authorList>
    </citation>
    <scope>NUCLEOTIDE SEQUENCE [LARGE SCALE GENOMIC DNA]</scope>
    <source>
        <tissue evidence="3">Whole</tissue>
    </source>
</reference>
<evidence type="ECO:0000256" key="1">
    <source>
        <dbReference type="SAM" id="MobiDB-lite"/>
    </source>
</evidence>
<proteinExistence type="predicted"/>
<name>A0A0J7KZT3_LASNI</name>
<dbReference type="PaxDb" id="67767-A0A0J7KZT3"/>
<keyword evidence="4" id="KW-1185">Reference proteome</keyword>
<feature type="compositionally biased region" description="Basic residues" evidence="1">
    <location>
        <begin position="20"/>
        <end position="33"/>
    </location>
</feature>